<protein>
    <submittedName>
        <fullName evidence="5">Tetracycline resistance protein</fullName>
    </submittedName>
</protein>
<dbReference type="InterPro" id="IPR009000">
    <property type="entry name" value="Transl_B-barrel_sf"/>
</dbReference>
<accession>A0A402ARW1</accession>
<dbReference type="InterPro" id="IPR005517">
    <property type="entry name" value="Transl_elong_EFG/EF2_IV"/>
</dbReference>
<name>A0A402ARW1_9CHLR</name>
<dbReference type="PROSITE" id="PS51722">
    <property type="entry name" value="G_TR_2"/>
    <property type="match status" value="1"/>
</dbReference>
<dbReference type="Gene3D" id="3.40.50.300">
    <property type="entry name" value="P-loop containing nucleotide triphosphate hydrolases"/>
    <property type="match status" value="1"/>
</dbReference>
<organism evidence="5 6">
    <name type="scientific">Dictyobacter kobayashii</name>
    <dbReference type="NCBI Taxonomy" id="2014872"/>
    <lineage>
        <taxon>Bacteria</taxon>
        <taxon>Bacillati</taxon>
        <taxon>Chloroflexota</taxon>
        <taxon>Ktedonobacteria</taxon>
        <taxon>Ktedonobacterales</taxon>
        <taxon>Dictyobacteraceae</taxon>
        <taxon>Dictyobacter</taxon>
    </lineage>
</organism>
<evidence type="ECO:0000256" key="3">
    <source>
        <dbReference type="ARBA" id="ARBA00023134"/>
    </source>
</evidence>
<dbReference type="CDD" id="cd01684">
    <property type="entry name" value="Tet_like_IV"/>
    <property type="match status" value="1"/>
</dbReference>
<dbReference type="PANTHER" id="PTHR43636:SF2">
    <property type="entry name" value="ELONGATION FACTOR G, MITOCHONDRIAL"/>
    <property type="match status" value="1"/>
</dbReference>
<evidence type="ECO:0000259" key="4">
    <source>
        <dbReference type="PROSITE" id="PS51722"/>
    </source>
</evidence>
<dbReference type="EMBL" id="BIFS01000001">
    <property type="protein sequence ID" value="GCE21793.1"/>
    <property type="molecule type" value="Genomic_DNA"/>
</dbReference>
<dbReference type="InterPro" id="IPR005225">
    <property type="entry name" value="Small_GTP-bd"/>
</dbReference>
<dbReference type="Pfam" id="PF03764">
    <property type="entry name" value="EFG_IV"/>
    <property type="match status" value="1"/>
</dbReference>
<dbReference type="SUPFAM" id="SSF50447">
    <property type="entry name" value="Translation proteins"/>
    <property type="match status" value="1"/>
</dbReference>
<dbReference type="Pfam" id="PF14492">
    <property type="entry name" value="EFG_III"/>
    <property type="match status" value="1"/>
</dbReference>
<dbReference type="Gene3D" id="2.40.30.10">
    <property type="entry name" value="Translation factors"/>
    <property type="match status" value="1"/>
</dbReference>
<keyword evidence="6" id="KW-1185">Reference proteome</keyword>
<dbReference type="NCBIfam" id="TIGR00231">
    <property type="entry name" value="small_GTP"/>
    <property type="match status" value="1"/>
</dbReference>
<dbReference type="AlphaFoldDB" id="A0A402ARW1"/>
<gene>
    <name evidence="5" type="primary">tetP</name>
    <name evidence="5" type="ORF">KDK_55930</name>
</gene>
<comment type="caution">
    <text evidence="5">The sequence shown here is derived from an EMBL/GenBank/DDBJ whole genome shotgun (WGS) entry which is preliminary data.</text>
</comment>
<dbReference type="InterPro" id="IPR035647">
    <property type="entry name" value="EFG_III/V"/>
</dbReference>
<keyword evidence="3" id="KW-0342">GTP-binding</keyword>
<dbReference type="InterPro" id="IPR000795">
    <property type="entry name" value="T_Tr_GTP-bd_dom"/>
</dbReference>
<proteinExistence type="predicted"/>
<keyword evidence="2" id="KW-0648">Protein biosynthesis</keyword>
<feature type="domain" description="Tr-type G" evidence="4">
    <location>
        <begin position="1"/>
        <end position="245"/>
    </location>
</feature>
<dbReference type="Gene3D" id="3.30.230.10">
    <property type="match status" value="1"/>
</dbReference>
<dbReference type="SUPFAM" id="SSF54980">
    <property type="entry name" value="EF-G C-terminal domain-like"/>
    <property type="match status" value="2"/>
</dbReference>
<dbReference type="SUPFAM" id="SSF52540">
    <property type="entry name" value="P-loop containing nucleoside triphosphate hydrolases"/>
    <property type="match status" value="1"/>
</dbReference>
<dbReference type="SUPFAM" id="SSF54211">
    <property type="entry name" value="Ribosomal protein S5 domain 2-like"/>
    <property type="match status" value="1"/>
</dbReference>
<dbReference type="GO" id="GO:0005737">
    <property type="term" value="C:cytoplasm"/>
    <property type="evidence" value="ECO:0007669"/>
    <property type="project" value="UniProtKB-ARBA"/>
</dbReference>
<dbReference type="InterPro" id="IPR000640">
    <property type="entry name" value="EFG_V-like"/>
</dbReference>
<dbReference type="Pfam" id="PF00009">
    <property type="entry name" value="GTP_EFTU"/>
    <property type="match status" value="1"/>
</dbReference>
<dbReference type="InterPro" id="IPR041095">
    <property type="entry name" value="EFG_II"/>
</dbReference>
<sequence>MAHVDAGKTSLTERILFETNVIAEIGRVDQGNTQTDSLDLEKRRGITIKASVVSFFVQDLKINLIDTPGHADFIAEVERSFSVLDGAILVISAVEGIQAQTKFLMNILMKLGIPTIIFINKIDRRGAQSHTLVKQIKEKLTKHVLPLYRPENIGTKQAFIVENSFNNDDDPAFLEECIELVALSDEQLLASYLNEEAVTPERLTSALTGQVRDARLYPIYFGSAMTGVGVAELLAGVATFFPTNTCLENAPLCGVVFKIEKAAAGEKIAYVRVFSGSINVREHIPIIRNKNESEVETRTDKVKKLHVFWQGKTIQSSKVEAGDFCKVWGLRDIRIGDVVGEWSDKIKDLHFVAPQMEARIEAKRQEQNIQLYRALIEMSEEDPLIRVLKDNFHHEIYLRIFGEVQKEVIETLLQENYGLDVQFSETRVVCVEKPVGTGKALETIGKDGNPFYATVGFRVEPGMLASGISYKLEVKLGSLPLPFHRAIEDTVFETLKQGLYGWEVTDIAVALTHTGYASPVSTAGDFRKLVPLVLMNALSQAGTVVYEPLNQFELSAPVHSISQALFRLSALKATFEKPLLRGDTFLLTGALPVASTEDFKRGLHSFTEGEGIFLTKPSGFRKLETTFPTRKRADYNPLNRKDYLLHILHTY</sequence>
<dbReference type="SMART" id="SM00889">
    <property type="entry name" value="EFG_IV"/>
    <property type="match status" value="1"/>
</dbReference>
<dbReference type="Pfam" id="PF00679">
    <property type="entry name" value="EFG_C"/>
    <property type="match status" value="1"/>
</dbReference>
<dbReference type="InterPro" id="IPR020568">
    <property type="entry name" value="Ribosomal_Su5_D2-typ_SF"/>
</dbReference>
<dbReference type="GO" id="GO:0003746">
    <property type="term" value="F:translation elongation factor activity"/>
    <property type="evidence" value="ECO:0007669"/>
    <property type="project" value="TreeGrafter"/>
</dbReference>
<dbReference type="PRINTS" id="PR01037">
    <property type="entry name" value="TCRTETOQM"/>
</dbReference>
<dbReference type="InterPro" id="IPR031157">
    <property type="entry name" value="G_TR_CS"/>
</dbReference>
<dbReference type="PANTHER" id="PTHR43636">
    <property type="entry name" value="ELONGATION FACTOR G, MITOCHONDRIAL"/>
    <property type="match status" value="1"/>
</dbReference>
<evidence type="ECO:0000256" key="1">
    <source>
        <dbReference type="ARBA" id="ARBA00022741"/>
    </source>
</evidence>
<dbReference type="GO" id="GO:0005525">
    <property type="term" value="F:GTP binding"/>
    <property type="evidence" value="ECO:0007669"/>
    <property type="project" value="UniProtKB-KW"/>
</dbReference>
<evidence type="ECO:0000256" key="2">
    <source>
        <dbReference type="ARBA" id="ARBA00022917"/>
    </source>
</evidence>
<keyword evidence="1" id="KW-0547">Nucleotide-binding</keyword>
<dbReference type="GO" id="GO:0003924">
    <property type="term" value="F:GTPase activity"/>
    <property type="evidence" value="ECO:0007669"/>
    <property type="project" value="InterPro"/>
</dbReference>
<evidence type="ECO:0000313" key="5">
    <source>
        <dbReference type="EMBL" id="GCE21793.1"/>
    </source>
</evidence>
<dbReference type="InterPro" id="IPR027417">
    <property type="entry name" value="P-loop_NTPase"/>
</dbReference>
<dbReference type="InterPro" id="IPR014721">
    <property type="entry name" value="Ribsml_uS5_D2-typ_fold_subgr"/>
</dbReference>
<evidence type="ECO:0000313" key="6">
    <source>
        <dbReference type="Proteomes" id="UP000287188"/>
    </source>
</evidence>
<dbReference type="Gene3D" id="3.30.70.870">
    <property type="entry name" value="Elongation Factor G (Translational Gtpase), domain 3"/>
    <property type="match status" value="1"/>
</dbReference>
<dbReference type="Pfam" id="PF22042">
    <property type="entry name" value="EF-G_D2"/>
    <property type="match status" value="1"/>
</dbReference>
<dbReference type="CDD" id="cd04168">
    <property type="entry name" value="TetM_like"/>
    <property type="match status" value="1"/>
</dbReference>
<dbReference type="InterPro" id="IPR053905">
    <property type="entry name" value="EF-G-like_DII"/>
</dbReference>
<reference evidence="6" key="1">
    <citation type="submission" date="2018-12" db="EMBL/GenBank/DDBJ databases">
        <title>Tengunoibacter tsumagoiensis gen. nov., sp. nov., Dictyobacter kobayashii sp. nov., D. alpinus sp. nov., and D. joshuensis sp. nov. and description of Dictyobacteraceae fam. nov. within the order Ktedonobacterales isolated from Tengu-no-mugimeshi.</title>
        <authorList>
            <person name="Wang C.M."/>
            <person name="Zheng Y."/>
            <person name="Sakai Y."/>
            <person name="Toyoda A."/>
            <person name="Minakuchi Y."/>
            <person name="Abe K."/>
            <person name="Yokota A."/>
            <person name="Yabe S."/>
        </authorList>
    </citation>
    <scope>NUCLEOTIDE SEQUENCE [LARGE SCALE GENOMIC DNA]</scope>
    <source>
        <strain evidence="6">Uno11</strain>
    </source>
</reference>
<dbReference type="PROSITE" id="PS00301">
    <property type="entry name" value="G_TR_1"/>
    <property type="match status" value="1"/>
</dbReference>
<dbReference type="Proteomes" id="UP000287188">
    <property type="component" value="Unassembled WGS sequence"/>
</dbReference>
<dbReference type="FunFam" id="3.40.50.300:FF:002549">
    <property type="entry name" value="Tetracycline resistance protein, GTP-binding elongation family"/>
    <property type="match status" value="1"/>
</dbReference>